<dbReference type="EMBL" id="CAJNBK010000009">
    <property type="protein sequence ID" value="CAE6763948.1"/>
    <property type="molecule type" value="Genomic_DNA"/>
</dbReference>
<comment type="caution">
    <text evidence="1">The sequence shown here is derived from an EMBL/GenBank/DDBJ whole genome shotgun (WGS) entry which is preliminary data.</text>
</comment>
<sequence>MPSGELAICTNGFYSQKGTACLYDEQVPVDANGNDTIVVSRAFLHDDGRVPGAWVQVNAWKLRLTLNGISRSRQTDPVRWLWGNARVCQIGSAARDA</sequence>
<name>A0ABM8RP64_9BURK</name>
<evidence type="ECO:0000313" key="1">
    <source>
        <dbReference type="EMBL" id="CAE6763948.1"/>
    </source>
</evidence>
<reference evidence="1 2" key="1">
    <citation type="submission" date="2021-02" db="EMBL/GenBank/DDBJ databases">
        <authorList>
            <person name="Vanwijnsberghe S."/>
        </authorList>
    </citation>
    <scope>NUCLEOTIDE SEQUENCE [LARGE SCALE GENOMIC DNA]</scope>
    <source>
        <strain evidence="1 2">LMG 31837</strain>
    </source>
</reference>
<evidence type="ECO:0000313" key="2">
    <source>
        <dbReference type="Proteomes" id="UP000672526"/>
    </source>
</evidence>
<organism evidence="1 2">
    <name type="scientific">Paraburkholderia haematera</name>
    <dbReference type="NCBI Taxonomy" id="2793077"/>
    <lineage>
        <taxon>Bacteria</taxon>
        <taxon>Pseudomonadati</taxon>
        <taxon>Pseudomonadota</taxon>
        <taxon>Betaproteobacteria</taxon>
        <taxon>Burkholderiales</taxon>
        <taxon>Burkholderiaceae</taxon>
        <taxon>Paraburkholderia</taxon>
    </lineage>
</organism>
<accession>A0ABM8RP64</accession>
<gene>
    <name evidence="1" type="ORF">R69888_03540</name>
</gene>
<proteinExistence type="predicted"/>
<protein>
    <submittedName>
        <fullName evidence="1">Uncharacterized protein</fullName>
    </submittedName>
</protein>
<keyword evidence="2" id="KW-1185">Reference proteome</keyword>
<dbReference type="Proteomes" id="UP000672526">
    <property type="component" value="Unassembled WGS sequence"/>
</dbReference>